<protein>
    <recommendedName>
        <fullName evidence="3">Biotin carboxylase</fullName>
    </recommendedName>
</protein>
<gene>
    <name evidence="1" type="ORF">NIES267_16950</name>
</gene>
<accession>A0A1Z4LLX1</accession>
<organism evidence="1 2">
    <name type="scientific">Calothrix parasitica NIES-267</name>
    <dbReference type="NCBI Taxonomy" id="1973488"/>
    <lineage>
        <taxon>Bacteria</taxon>
        <taxon>Bacillati</taxon>
        <taxon>Cyanobacteriota</taxon>
        <taxon>Cyanophyceae</taxon>
        <taxon>Nostocales</taxon>
        <taxon>Calotrichaceae</taxon>
        <taxon>Calothrix</taxon>
    </lineage>
</organism>
<evidence type="ECO:0000313" key="1">
    <source>
        <dbReference type="EMBL" id="BAY82216.1"/>
    </source>
</evidence>
<name>A0A1Z4LLX1_9CYAN</name>
<evidence type="ECO:0000313" key="2">
    <source>
        <dbReference type="Proteomes" id="UP000218418"/>
    </source>
</evidence>
<reference evidence="1 2" key="1">
    <citation type="submission" date="2017-06" db="EMBL/GenBank/DDBJ databases">
        <title>Genome sequencing of cyanobaciteial culture collection at National Institute for Environmental Studies (NIES).</title>
        <authorList>
            <person name="Hirose Y."/>
            <person name="Shimura Y."/>
            <person name="Fujisawa T."/>
            <person name="Nakamura Y."/>
            <person name="Kawachi M."/>
        </authorList>
    </citation>
    <scope>NUCLEOTIDE SEQUENCE [LARGE SCALE GENOMIC DNA]</scope>
    <source>
        <strain evidence="1 2">NIES-267</strain>
    </source>
</reference>
<evidence type="ECO:0008006" key="3">
    <source>
        <dbReference type="Google" id="ProtNLM"/>
    </source>
</evidence>
<dbReference type="Proteomes" id="UP000218418">
    <property type="component" value="Chromosome"/>
</dbReference>
<keyword evidence="2" id="KW-1185">Reference proteome</keyword>
<dbReference type="OrthoDB" id="572162at2"/>
<proteinExistence type="predicted"/>
<sequence>MLLRSLTTIFISCLIGIFSWIYAPTALAITQIPLSNISYEECPPELAEGNVTSGGASRAANCFIVTGKAKNITSKTVYDADIFGRIYDANNNSVMQNRTRLGSISEVPPGETDFEMRITVPANQPTPLKLKQFKASGFTSKVRY</sequence>
<dbReference type="AlphaFoldDB" id="A0A1Z4LLX1"/>
<dbReference type="EMBL" id="AP018227">
    <property type="protein sequence ID" value="BAY82216.1"/>
    <property type="molecule type" value="Genomic_DNA"/>
</dbReference>